<feature type="domain" description="Methyl-accepting transducer" evidence="7">
    <location>
        <begin position="409"/>
        <end position="645"/>
    </location>
</feature>
<dbReference type="PROSITE" id="PS50885">
    <property type="entry name" value="HAMP"/>
    <property type="match status" value="1"/>
</dbReference>
<feature type="coiled-coil region" evidence="5">
    <location>
        <begin position="480"/>
        <end position="507"/>
    </location>
</feature>
<organism evidence="9 10">
    <name type="scientific">Vibrio cortegadensis</name>
    <dbReference type="NCBI Taxonomy" id="1328770"/>
    <lineage>
        <taxon>Bacteria</taxon>
        <taxon>Pseudomonadati</taxon>
        <taxon>Pseudomonadota</taxon>
        <taxon>Gammaproteobacteria</taxon>
        <taxon>Vibrionales</taxon>
        <taxon>Vibrionaceae</taxon>
        <taxon>Vibrio</taxon>
    </lineage>
</organism>
<sequence>MKYLIGVFKSLFPRNPSITQTISFIFIALISLVLALIIASNKGLEKITVQFNNLSTQALPLAFNNAELTQNILEQVKLINYGTQVESEAQLKPVQERIQQLKSLSNQKLSSLVAIAKSADSTISIDQLEELKHSLQQLHQITESVIQGQRNIVAQQALISSNATAFRYGLNSIGPEMNRISMFLVSENPEASDSANRFISSATSMESSFLLMMMETTTESALKLYKEMRNRQAGIKLAFDDFSHWHPDIVEYASLVAPLQMVNEGFEPNGVLKQILSKLEFIEKQNNELQKASVIAKSTIGLLNQTSTMARDNIAQSEKVVHNTMQTVSKELIIFGVFIVAIVAMSWVILRAWIDKGLNNLKNGLNEITTHNLTQQLKQVGPYEMRELAVKLNQVIDSTNQSISMVTRNCEMLYQTAEISHDAAERSNRSLNKQNEALTCIVTTVSELEASIQEIATVTNDSYSDSQTASGQATAGVKVVDKNRQRLKSLEQSLDSSDRAMQELDMKVTKIQAMVDLISGIAESTNLLALNAAIEAARAGEQGRGFAVVADEVRALASGTSKQTSNIRVMMNDLVNAAQVSRSAISDSRVEMVEALISSDEVKTTFGDIQQSVNHISQRVEQITVATEEQERATADVSRSINQISEQGEQTKVRLESMVESSEQVADIAAQQQTMLHKYQCAVQA</sequence>
<evidence type="ECO:0000313" key="10">
    <source>
        <dbReference type="Proteomes" id="UP001569153"/>
    </source>
</evidence>
<evidence type="ECO:0000256" key="2">
    <source>
        <dbReference type="ARBA" id="ARBA00023224"/>
    </source>
</evidence>
<dbReference type="Gene3D" id="1.10.287.950">
    <property type="entry name" value="Methyl-accepting chemotaxis protein"/>
    <property type="match status" value="1"/>
</dbReference>
<accession>A0ABV4M859</accession>
<protein>
    <submittedName>
        <fullName evidence="9">Methyl-accepting chemotaxis protein</fullName>
    </submittedName>
</protein>
<comment type="caution">
    <text evidence="9">The sequence shown here is derived from an EMBL/GenBank/DDBJ whole genome shotgun (WGS) entry which is preliminary data.</text>
</comment>
<keyword evidence="6" id="KW-0812">Transmembrane</keyword>
<dbReference type="RefSeq" id="WP_371730564.1">
    <property type="nucleotide sequence ID" value="NZ_JBGOOT010000009.1"/>
</dbReference>
<dbReference type="PROSITE" id="PS50111">
    <property type="entry name" value="CHEMOTAXIS_TRANSDUC_2"/>
    <property type="match status" value="1"/>
</dbReference>
<evidence type="ECO:0000256" key="3">
    <source>
        <dbReference type="ARBA" id="ARBA00029447"/>
    </source>
</evidence>
<evidence type="ECO:0000256" key="6">
    <source>
        <dbReference type="SAM" id="Phobius"/>
    </source>
</evidence>
<dbReference type="SMART" id="SM00283">
    <property type="entry name" value="MA"/>
    <property type="match status" value="1"/>
</dbReference>
<keyword evidence="5" id="KW-0175">Coiled coil</keyword>
<keyword evidence="6" id="KW-1133">Transmembrane helix</keyword>
<dbReference type="PANTHER" id="PTHR32089">
    <property type="entry name" value="METHYL-ACCEPTING CHEMOTAXIS PROTEIN MCPB"/>
    <property type="match status" value="1"/>
</dbReference>
<evidence type="ECO:0000256" key="5">
    <source>
        <dbReference type="SAM" id="Coils"/>
    </source>
</evidence>
<comment type="subcellular location">
    <subcellularLocation>
        <location evidence="1">Membrane</location>
    </subcellularLocation>
</comment>
<keyword evidence="10" id="KW-1185">Reference proteome</keyword>
<keyword evidence="2 4" id="KW-0807">Transducer</keyword>
<feature type="domain" description="HAMP" evidence="8">
    <location>
        <begin position="352"/>
        <end position="404"/>
    </location>
</feature>
<evidence type="ECO:0000259" key="8">
    <source>
        <dbReference type="PROSITE" id="PS50885"/>
    </source>
</evidence>
<evidence type="ECO:0000256" key="1">
    <source>
        <dbReference type="ARBA" id="ARBA00004370"/>
    </source>
</evidence>
<reference evidence="9 10" key="1">
    <citation type="submission" date="2024-06" db="EMBL/GenBank/DDBJ databases">
        <authorList>
            <person name="Steensen K."/>
            <person name="Seneca J."/>
            <person name="Bartlau N."/>
            <person name="Yu A.X."/>
            <person name="Polz M.F."/>
        </authorList>
    </citation>
    <scope>NUCLEOTIDE SEQUENCE [LARGE SCALE GENOMIC DNA]</scope>
    <source>
        <strain evidence="9 10">FF146</strain>
    </source>
</reference>
<evidence type="ECO:0000256" key="4">
    <source>
        <dbReference type="PROSITE-ProRule" id="PRU00284"/>
    </source>
</evidence>
<evidence type="ECO:0000313" key="9">
    <source>
        <dbReference type="EMBL" id="MEZ8195707.1"/>
    </source>
</evidence>
<dbReference type="InterPro" id="IPR004089">
    <property type="entry name" value="MCPsignal_dom"/>
</dbReference>
<feature type="transmembrane region" description="Helical" evidence="6">
    <location>
        <begin position="332"/>
        <end position="354"/>
    </location>
</feature>
<gene>
    <name evidence="9" type="ORF">ACED38_12555</name>
</gene>
<proteinExistence type="inferred from homology"/>
<evidence type="ECO:0000259" key="7">
    <source>
        <dbReference type="PROSITE" id="PS50111"/>
    </source>
</evidence>
<feature type="transmembrane region" description="Helical" evidence="6">
    <location>
        <begin position="20"/>
        <end position="39"/>
    </location>
</feature>
<dbReference type="SUPFAM" id="SSF58104">
    <property type="entry name" value="Methyl-accepting chemotaxis protein (MCP) signaling domain"/>
    <property type="match status" value="1"/>
</dbReference>
<comment type="similarity">
    <text evidence="3">Belongs to the methyl-accepting chemotaxis (MCP) protein family.</text>
</comment>
<dbReference type="Pfam" id="PF00015">
    <property type="entry name" value="MCPsignal"/>
    <property type="match status" value="1"/>
</dbReference>
<keyword evidence="6" id="KW-0472">Membrane</keyword>
<dbReference type="PANTHER" id="PTHR32089:SF120">
    <property type="entry name" value="METHYL-ACCEPTING CHEMOTAXIS PROTEIN TLPQ"/>
    <property type="match status" value="1"/>
</dbReference>
<name>A0ABV4M859_9VIBR</name>
<dbReference type="InterPro" id="IPR003660">
    <property type="entry name" value="HAMP_dom"/>
</dbReference>
<dbReference type="Proteomes" id="UP001569153">
    <property type="component" value="Unassembled WGS sequence"/>
</dbReference>
<dbReference type="EMBL" id="JBGOOT010000009">
    <property type="protein sequence ID" value="MEZ8195707.1"/>
    <property type="molecule type" value="Genomic_DNA"/>
</dbReference>